<name>A0A017HS07_9RHOB</name>
<dbReference type="CDD" id="cd02440">
    <property type="entry name" value="AdoMet_MTases"/>
    <property type="match status" value="1"/>
</dbReference>
<dbReference type="GO" id="GO:0032259">
    <property type="term" value="P:methylation"/>
    <property type="evidence" value="ECO:0007669"/>
    <property type="project" value="UniProtKB-KW"/>
</dbReference>
<reference evidence="4 5" key="1">
    <citation type="submission" date="2013-02" db="EMBL/GenBank/DDBJ databases">
        <authorList>
            <person name="Fiebig A."/>
            <person name="Goeker M."/>
            <person name="Klenk H.-P.P."/>
        </authorList>
    </citation>
    <scope>NUCLEOTIDE SEQUENCE [LARGE SCALE GENOMIC DNA]</scope>
    <source>
        <strain evidence="4 5">DSM 19309</strain>
    </source>
</reference>
<keyword evidence="5" id="KW-1185">Reference proteome</keyword>
<dbReference type="GO" id="GO:0008757">
    <property type="term" value="F:S-adenosylmethionine-dependent methyltransferase activity"/>
    <property type="evidence" value="ECO:0007669"/>
    <property type="project" value="InterPro"/>
</dbReference>
<dbReference type="PANTHER" id="PTHR44068">
    <property type="entry name" value="ZGC:194242"/>
    <property type="match status" value="1"/>
</dbReference>
<dbReference type="AlphaFoldDB" id="A0A017HS07"/>
<dbReference type="Pfam" id="PF08241">
    <property type="entry name" value="Methyltransf_11"/>
    <property type="match status" value="1"/>
</dbReference>
<proteinExistence type="predicted"/>
<dbReference type="InterPro" id="IPR050447">
    <property type="entry name" value="Erg6_SMT_methyltransf"/>
</dbReference>
<feature type="region of interest" description="Disordered" evidence="2">
    <location>
        <begin position="217"/>
        <end position="260"/>
    </location>
</feature>
<dbReference type="RefSeq" id="WP_051521133.1">
    <property type="nucleotide sequence ID" value="NZ_KK088562.1"/>
</dbReference>
<dbReference type="InterPro" id="IPR029063">
    <property type="entry name" value="SAM-dependent_MTases_sf"/>
</dbReference>
<dbReference type="SUPFAM" id="SSF53335">
    <property type="entry name" value="S-adenosyl-L-methionine-dependent methyltransferases"/>
    <property type="match status" value="1"/>
</dbReference>
<evidence type="ECO:0000313" key="4">
    <source>
        <dbReference type="EMBL" id="EYD77090.1"/>
    </source>
</evidence>
<gene>
    <name evidence="4" type="ORF">Rumeso_01349</name>
</gene>
<dbReference type="PANTHER" id="PTHR44068:SF11">
    <property type="entry name" value="GERANYL DIPHOSPHATE 2-C-METHYLTRANSFERASE"/>
    <property type="match status" value="1"/>
</dbReference>
<accession>A0A017HS07</accession>
<comment type="caution">
    <text evidence="4">The sequence shown here is derived from an EMBL/GenBank/DDBJ whole genome shotgun (WGS) entry which is preliminary data.</text>
</comment>
<dbReference type="GO" id="GO:0050342">
    <property type="term" value="F:tocopherol C-methyltransferase activity"/>
    <property type="evidence" value="ECO:0007669"/>
    <property type="project" value="UniProtKB-EC"/>
</dbReference>
<keyword evidence="4" id="KW-0489">Methyltransferase</keyword>
<evidence type="ECO:0000256" key="1">
    <source>
        <dbReference type="ARBA" id="ARBA00022679"/>
    </source>
</evidence>
<evidence type="ECO:0000313" key="5">
    <source>
        <dbReference type="Proteomes" id="UP000019666"/>
    </source>
</evidence>
<dbReference type="Gene3D" id="3.40.50.150">
    <property type="entry name" value="Vaccinia Virus protein VP39"/>
    <property type="match status" value="1"/>
</dbReference>
<sequence length="270" mass="28656">MALEGESVVRHYGRPGLVERLLDDLEARGGDRSRPSAAGFRAMDQLHGGGFAATQAMAALAGVAPGMRVLDAGSGLGGSSRYLAETFGVRVEAVDLTPEFVQAAREIDRLCGTDGLIRAQVGSVTALPFPDGEFDLVWSHYVAMNVSEKAALFGEAFRVLKPGGRFAFAMLAQGPGGAPHYPLPWARDSSYSFLVTPEEALAGIEVAGFELREVRMPPPAQQQPATMGDQGLAPKTAAMGDDMAQREENSRRSVAEGRLQPMMVLAVRPG</sequence>
<dbReference type="HOGENOM" id="CLU_056366_0_0_5"/>
<evidence type="ECO:0000259" key="3">
    <source>
        <dbReference type="Pfam" id="PF08241"/>
    </source>
</evidence>
<dbReference type="EMBL" id="AOSK01000036">
    <property type="protein sequence ID" value="EYD77090.1"/>
    <property type="molecule type" value="Genomic_DNA"/>
</dbReference>
<protein>
    <submittedName>
        <fullName evidence="4">Gamma-/delta-tocopherol methyltransferase</fullName>
        <ecNumber evidence="4">2.1.1.95</ecNumber>
    </submittedName>
</protein>
<dbReference type="EC" id="2.1.1.95" evidence="4"/>
<keyword evidence="1 4" id="KW-0808">Transferase</keyword>
<feature type="domain" description="Methyltransferase type 11" evidence="3">
    <location>
        <begin position="70"/>
        <end position="168"/>
    </location>
</feature>
<evidence type="ECO:0000256" key="2">
    <source>
        <dbReference type="SAM" id="MobiDB-lite"/>
    </source>
</evidence>
<dbReference type="STRING" id="442562.Rumeso_01349"/>
<dbReference type="Proteomes" id="UP000019666">
    <property type="component" value="Unassembled WGS sequence"/>
</dbReference>
<organism evidence="4 5">
    <name type="scientific">Rubellimicrobium mesophilum DSM 19309</name>
    <dbReference type="NCBI Taxonomy" id="442562"/>
    <lineage>
        <taxon>Bacteria</taxon>
        <taxon>Pseudomonadati</taxon>
        <taxon>Pseudomonadota</taxon>
        <taxon>Alphaproteobacteria</taxon>
        <taxon>Rhodobacterales</taxon>
        <taxon>Roseobacteraceae</taxon>
        <taxon>Rubellimicrobium</taxon>
    </lineage>
</organism>
<dbReference type="InterPro" id="IPR013216">
    <property type="entry name" value="Methyltransf_11"/>
</dbReference>
<feature type="compositionally biased region" description="Basic and acidic residues" evidence="2">
    <location>
        <begin position="243"/>
        <end position="255"/>
    </location>
</feature>